<reference evidence="1 2" key="1">
    <citation type="journal article" date="2015" name="Nature">
        <title>rRNA introns, odd ribosomes, and small enigmatic genomes across a large radiation of phyla.</title>
        <authorList>
            <person name="Brown C.T."/>
            <person name="Hug L.A."/>
            <person name="Thomas B.C."/>
            <person name="Sharon I."/>
            <person name="Castelle C.J."/>
            <person name="Singh A."/>
            <person name="Wilkins M.J."/>
            <person name="Williams K.H."/>
            <person name="Banfield J.F."/>
        </authorList>
    </citation>
    <scope>NUCLEOTIDE SEQUENCE [LARGE SCALE GENOMIC DNA]</scope>
</reference>
<protein>
    <submittedName>
        <fullName evidence="1">Uncharacterized protein</fullName>
    </submittedName>
</protein>
<name>A0A0G1FH86_9BACT</name>
<proteinExistence type="predicted"/>
<comment type="caution">
    <text evidence="1">The sequence shown here is derived from an EMBL/GenBank/DDBJ whole genome shotgun (WGS) entry which is preliminary data.</text>
</comment>
<accession>A0A0G1FH86</accession>
<dbReference type="STRING" id="1618446.UV61_C0012G0020"/>
<sequence>MGYTTYNGWFSTRGGSTHSNNSLSLKVPTNQYFLTSEEAGLNAGVVSYVSTANFGTDNPYPFPANAFLAGKSGTTANTYPASYYDYYFNKFSPKTALSGNITYKVDFSSGYGTLTQPAVYTNSTNVPDVTVNGGGWRVNPGESIIVFVEGNLAINLDQNQKITVDDGGFLAFIVKGTVTIGSTTGYGSIPFPFTVTQPTPNRFTDPNLTGVFITNSTMTTEGNVGIDNQLIAAGTYVAQSFLFKRDLNDYNSSHPGELFIYRPDLWRNAPRALKELPINWQEVAP</sequence>
<dbReference type="EMBL" id="LCFD01000012">
    <property type="protein sequence ID" value="KKS86193.1"/>
    <property type="molecule type" value="Genomic_DNA"/>
</dbReference>
<evidence type="ECO:0000313" key="2">
    <source>
        <dbReference type="Proteomes" id="UP000034050"/>
    </source>
</evidence>
<organism evidence="1 2">
    <name type="scientific">Candidatus Gottesmanbacteria bacterium GW2011_GWB1_43_11</name>
    <dbReference type="NCBI Taxonomy" id="1618446"/>
    <lineage>
        <taxon>Bacteria</taxon>
        <taxon>Candidatus Gottesmaniibacteriota</taxon>
    </lineage>
</organism>
<gene>
    <name evidence="1" type="ORF">UV61_C0012G0020</name>
</gene>
<evidence type="ECO:0000313" key="1">
    <source>
        <dbReference type="EMBL" id="KKS86193.1"/>
    </source>
</evidence>
<dbReference type="AlphaFoldDB" id="A0A0G1FH86"/>
<dbReference type="Proteomes" id="UP000034050">
    <property type="component" value="Unassembled WGS sequence"/>
</dbReference>